<keyword evidence="2" id="KW-1185">Reference proteome</keyword>
<protein>
    <submittedName>
        <fullName evidence="1">Uncharacterized protein</fullName>
    </submittedName>
</protein>
<name>A0A8J2EH08_COTCN</name>
<organism evidence="1 2">
    <name type="scientific">Cotesia congregata</name>
    <name type="common">Parasitoid wasp</name>
    <name type="synonym">Apanteles congregatus</name>
    <dbReference type="NCBI Taxonomy" id="51543"/>
    <lineage>
        <taxon>Eukaryota</taxon>
        <taxon>Metazoa</taxon>
        <taxon>Ecdysozoa</taxon>
        <taxon>Arthropoda</taxon>
        <taxon>Hexapoda</taxon>
        <taxon>Insecta</taxon>
        <taxon>Pterygota</taxon>
        <taxon>Neoptera</taxon>
        <taxon>Endopterygota</taxon>
        <taxon>Hymenoptera</taxon>
        <taxon>Apocrita</taxon>
        <taxon>Ichneumonoidea</taxon>
        <taxon>Braconidae</taxon>
        <taxon>Microgastrinae</taxon>
        <taxon>Cotesia</taxon>
    </lineage>
</organism>
<dbReference type="AlphaFoldDB" id="A0A8J2EH08"/>
<accession>A0A8J2EH08</accession>
<reference evidence="1" key="1">
    <citation type="submission" date="2021-04" db="EMBL/GenBank/DDBJ databases">
        <authorList>
            <person name="Chebbi M.A.C M."/>
        </authorList>
    </citation>
    <scope>NUCLEOTIDE SEQUENCE</scope>
</reference>
<dbReference type="Proteomes" id="UP000786811">
    <property type="component" value="Unassembled WGS sequence"/>
</dbReference>
<gene>
    <name evidence="1" type="ORF">HICCMSTLAB_LOCUS1458</name>
</gene>
<dbReference type="EMBL" id="CAJNRD030001116">
    <property type="protein sequence ID" value="CAG5075304.1"/>
    <property type="molecule type" value="Genomic_DNA"/>
</dbReference>
<sequence>MLPEGWRDSLESDTSFDKDRMIDLMSEHCIYSSENIYSLIKQLDKYCFNHEIAKEKLLPFVPKILRYLF</sequence>
<evidence type="ECO:0000313" key="1">
    <source>
        <dbReference type="EMBL" id="CAG5075304.1"/>
    </source>
</evidence>
<evidence type="ECO:0000313" key="2">
    <source>
        <dbReference type="Proteomes" id="UP000786811"/>
    </source>
</evidence>
<feature type="non-terminal residue" evidence="1">
    <location>
        <position position="1"/>
    </location>
</feature>
<comment type="caution">
    <text evidence="1">The sequence shown here is derived from an EMBL/GenBank/DDBJ whole genome shotgun (WGS) entry which is preliminary data.</text>
</comment>
<proteinExistence type="predicted"/>